<feature type="transmembrane region" description="Helical" evidence="12">
    <location>
        <begin position="246"/>
        <end position="271"/>
    </location>
</feature>
<dbReference type="PANTHER" id="PTHR24249:SF381">
    <property type="entry name" value="TRACE AMINE ASSOCIATED RECEPTOR 19P-RELATED"/>
    <property type="match status" value="1"/>
</dbReference>
<evidence type="ECO:0000256" key="5">
    <source>
        <dbReference type="ARBA" id="ARBA00023040"/>
    </source>
</evidence>
<feature type="transmembrane region" description="Helical" evidence="12">
    <location>
        <begin position="187"/>
        <end position="209"/>
    </location>
</feature>
<dbReference type="AlphaFoldDB" id="A0AAY4CW97"/>
<feature type="transmembrane region" description="Helical" evidence="12">
    <location>
        <begin position="140"/>
        <end position="167"/>
    </location>
</feature>
<keyword evidence="6 12" id="KW-0472">Membrane</keyword>
<dbReference type="PROSITE" id="PS50262">
    <property type="entry name" value="G_PROTEIN_RECEP_F1_2"/>
    <property type="match status" value="1"/>
</dbReference>
<evidence type="ECO:0000256" key="12">
    <source>
        <dbReference type="SAM" id="Phobius"/>
    </source>
</evidence>
<keyword evidence="2" id="KW-1003">Cell membrane</keyword>
<dbReference type="GeneTree" id="ENSGT01050000244823"/>
<feature type="transmembrane region" description="Helical" evidence="12">
    <location>
        <begin position="65"/>
        <end position="88"/>
    </location>
</feature>
<dbReference type="Gene3D" id="1.20.1070.10">
    <property type="entry name" value="Rhodopsin 7-helix transmembrane proteins"/>
    <property type="match status" value="1"/>
</dbReference>
<comment type="subcellular location">
    <subcellularLocation>
        <location evidence="1">Cell membrane</location>
        <topology evidence="1">Multi-pass membrane protein</topology>
    </subcellularLocation>
</comment>
<dbReference type="GO" id="GO:0005886">
    <property type="term" value="C:plasma membrane"/>
    <property type="evidence" value="ECO:0007669"/>
    <property type="project" value="UniProtKB-SubCell"/>
</dbReference>
<reference evidence="14 15" key="1">
    <citation type="submission" date="2020-06" db="EMBL/GenBank/DDBJ databases">
        <authorList>
            <consortium name="Wellcome Sanger Institute Data Sharing"/>
        </authorList>
    </citation>
    <scope>NUCLEOTIDE SEQUENCE [LARGE SCALE GENOMIC DNA]</scope>
</reference>
<dbReference type="Proteomes" id="UP000694580">
    <property type="component" value="Chromosome 14"/>
</dbReference>
<evidence type="ECO:0000259" key="13">
    <source>
        <dbReference type="PROSITE" id="PS50262"/>
    </source>
</evidence>
<organism evidence="14 15">
    <name type="scientific">Denticeps clupeoides</name>
    <name type="common">denticle herring</name>
    <dbReference type="NCBI Taxonomy" id="299321"/>
    <lineage>
        <taxon>Eukaryota</taxon>
        <taxon>Metazoa</taxon>
        <taxon>Chordata</taxon>
        <taxon>Craniata</taxon>
        <taxon>Vertebrata</taxon>
        <taxon>Euteleostomi</taxon>
        <taxon>Actinopterygii</taxon>
        <taxon>Neopterygii</taxon>
        <taxon>Teleostei</taxon>
        <taxon>Clupei</taxon>
        <taxon>Clupeiformes</taxon>
        <taxon>Denticipitoidei</taxon>
        <taxon>Denticipitidae</taxon>
        <taxon>Denticeps</taxon>
    </lineage>
</organism>
<reference evidence="14" key="3">
    <citation type="submission" date="2025-09" db="UniProtKB">
        <authorList>
            <consortium name="Ensembl"/>
        </authorList>
    </citation>
    <scope>IDENTIFICATION</scope>
</reference>
<dbReference type="SUPFAM" id="SSF81321">
    <property type="entry name" value="Family A G protein-coupled receptor-like"/>
    <property type="match status" value="1"/>
</dbReference>
<accession>A0AAY4CW97</accession>
<comment type="similarity">
    <text evidence="11">Belongs to the G-protein coupled receptor 1 family.</text>
</comment>
<keyword evidence="9" id="KW-0325">Glycoprotein</keyword>
<dbReference type="GO" id="GO:0001594">
    <property type="term" value="F:trace-amine receptor activity"/>
    <property type="evidence" value="ECO:0007669"/>
    <property type="project" value="TreeGrafter"/>
</dbReference>
<reference evidence="14" key="2">
    <citation type="submission" date="2025-08" db="UniProtKB">
        <authorList>
            <consortium name="Ensembl"/>
        </authorList>
    </citation>
    <scope>IDENTIFICATION</scope>
</reference>
<keyword evidence="3 11" id="KW-0812">Transmembrane</keyword>
<dbReference type="PRINTS" id="PR00237">
    <property type="entry name" value="GPCRRHODOPSN"/>
</dbReference>
<keyword evidence="8 11" id="KW-0675">Receptor</keyword>
<evidence type="ECO:0000256" key="9">
    <source>
        <dbReference type="ARBA" id="ARBA00023180"/>
    </source>
</evidence>
<feature type="transmembrane region" description="Helical" evidence="12">
    <location>
        <begin position="30"/>
        <end position="53"/>
    </location>
</feature>
<dbReference type="FunFam" id="1.20.1070.10:FF:000030">
    <property type="entry name" value="trace amine-associated receptor 1"/>
    <property type="match status" value="1"/>
</dbReference>
<dbReference type="InterPro" id="IPR017452">
    <property type="entry name" value="GPCR_Rhodpsn_7TM"/>
</dbReference>
<evidence type="ECO:0000256" key="4">
    <source>
        <dbReference type="ARBA" id="ARBA00022989"/>
    </source>
</evidence>
<feature type="domain" description="G-protein coupled receptors family 1 profile" evidence="13">
    <location>
        <begin position="45"/>
        <end position="298"/>
    </location>
</feature>
<evidence type="ECO:0000256" key="6">
    <source>
        <dbReference type="ARBA" id="ARBA00023136"/>
    </source>
</evidence>
<keyword evidence="5 11" id="KW-0297">G-protein coupled receptor</keyword>
<keyword evidence="7" id="KW-1015">Disulfide bond</keyword>
<evidence type="ECO:0000256" key="10">
    <source>
        <dbReference type="ARBA" id="ARBA00023224"/>
    </source>
</evidence>
<dbReference type="Ensembl" id="ENSDCDT00010046537.1">
    <property type="protein sequence ID" value="ENSDCDP00010037029.1"/>
    <property type="gene ID" value="ENSDCDG00010024166.1"/>
</dbReference>
<dbReference type="InterPro" id="IPR050569">
    <property type="entry name" value="TAAR"/>
</dbReference>
<keyword evidence="15" id="KW-1185">Reference proteome</keyword>
<dbReference type="Pfam" id="PF00001">
    <property type="entry name" value="7tm_1"/>
    <property type="match status" value="1"/>
</dbReference>
<sequence length="331" mass="37616">KITGLVNITFNYIMKTINYSRDLSSAPYTFLYLCAACVIFITTCGNLLIVISICHFKQLHTPTNVLILSLAFSDFLVGIFVMPIHFIMLVESCWLFGALFCALYNMIGFQLTFVSIHNVSLVAVERYIALSNPFLYSKKVSLNVIFIASLMNWAVSLFYNFALLYFNGNFTELEMRPGECLLVIGEVWSAVDLFVVFILPCATMVILYIKIFAIAKRHAVAIRANNKDRRSKDVHAIRSERKAAKVFGILVSVFLICLVPYYVCILMADLIKSQSLYNVLSNILTLFYLNSAINPIIYALFYPWFQKSMKIILTFQIFGSDSSLKNVLRVT</sequence>
<evidence type="ECO:0000256" key="7">
    <source>
        <dbReference type="ARBA" id="ARBA00023157"/>
    </source>
</evidence>
<name>A0AAY4CW97_9TELE</name>
<evidence type="ECO:0000256" key="3">
    <source>
        <dbReference type="ARBA" id="ARBA00022692"/>
    </source>
</evidence>
<proteinExistence type="inferred from homology"/>
<protein>
    <recommendedName>
        <fullName evidence="13">G-protein coupled receptors family 1 profile domain-containing protein</fullName>
    </recommendedName>
</protein>
<evidence type="ECO:0000256" key="11">
    <source>
        <dbReference type="RuleBase" id="RU000688"/>
    </source>
</evidence>
<feature type="transmembrane region" description="Helical" evidence="12">
    <location>
        <begin position="94"/>
        <end position="119"/>
    </location>
</feature>
<evidence type="ECO:0000256" key="2">
    <source>
        <dbReference type="ARBA" id="ARBA00022475"/>
    </source>
</evidence>
<feature type="transmembrane region" description="Helical" evidence="12">
    <location>
        <begin position="283"/>
        <end position="305"/>
    </location>
</feature>
<keyword evidence="10 11" id="KW-0807">Transducer</keyword>
<dbReference type="InterPro" id="IPR000276">
    <property type="entry name" value="GPCR_Rhodpsn"/>
</dbReference>
<dbReference type="PANTHER" id="PTHR24249">
    <property type="entry name" value="HISTAMINE RECEPTOR-RELATED G-PROTEIN COUPLED RECEPTOR"/>
    <property type="match status" value="1"/>
</dbReference>
<evidence type="ECO:0000313" key="14">
    <source>
        <dbReference type="Ensembl" id="ENSDCDP00010037029.1"/>
    </source>
</evidence>
<keyword evidence="4 12" id="KW-1133">Transmembrane helix</keyword>
<evidence type="ECO:0000313" key="15">
    <source>
        <dbReference type="Proteomes" id="UP000694580"/>
    </source>
</evidence>
<evidence type="ECO:0000256" key="8">
    <source>
        <dbReference type="ARBA" id="ARBA00023170"/>
    </source>
</evidence>
<evidence type="ECO:0000256" key="1">
    <source>
        <dbReference type="ARBA" id="ARBA00004651"/>
    </source>
</evidence>
<dbReference type="PROSITE" id="PS00237">
    <property type="entry name" value="G_PROTEIN_RECEP_F1_1"/>
    <property type="match status" value="1"/>
</dbReference>